<dbReference type="Proteomes" id="UP000325785">
    <property type="component" value="Chromosome"/>
</dbReference>
<dbReference type="AlphaFoldDB" id="A0A5P3A8N7"/>
<sequence>MSQDEDHDLTRQDEDIDAAHFAAEEMRDAHDFGNWPELIGLAVAAAVIWYSFSFTG</sequence>
<proteinExistence type="predicted"/>
<dbReference type="KEGG" id="rid:RIdsm_00837"/>
<organism evidence="2 3">
    <name type="scientific">Roseovarius indicus</name>
    <dbReference type="NCBI Taxonomy" id="540747"/>
    <lineage>
        <taxon>Bacteria</taxon>
        <taxon>Pseudomonadati</taxon>
        <taxon>Pseudomonadota</taxon>
        <taxon>Alphaproteobacteria</taxon>
        <taxon>Rhodobacterales</taxon>
        <taxon>Roseobacteraceae</taxon>
        <taxon>Roseovarius</taxon>
    </lineage>
</organism>
<evidence type="ECO:0000313" key="3">
    <source>
        <dbReference type="Proteomes" id="UP000325785"/>
    </source>
</evidence>
<dbReference type="RefSeq" id="WP_177228435.1">
    <property type="nucleotide sequence ID" value="NZ_CP031598.1"/>
</dbReference>
<keyword evidence="1" id="KW-1133">Transmembrane helix</keyword>
<accession>A0A5P3A8N7</accession>
<evidence type="ECO:0000313" key="2">
    <source>
        <dbReference type="EMBL" id="QEW25053.1"/>
    </source>
</evidence>
<protein>
    <submittedName>
        <fullName evidence="2">Uncharacterized protein</fullName>
    </submittedName>
</protein>
<keyword evidence="1" id="KW-0812">Transmembrane</keyword>
<feature type="transmembrane region" description="Helical" evidence="1">
    <location>
        <begin position="35"/>
        <end position="52"/>
    </location>
</feature>
<evidence type="ECO:0000256" key="1">
    <source>
        <dbReference type="SAM" id="Phobius"/>
    </source>
</evidence>
<name>A0A5P3A8N7_9RHOB</name>
<gene>
    <name evidence="2" type="ORF">RIdsm_00837</name>
</gene>
<keyword evidence="1" id="KW-0472">Membrane</keyword>
<dbReference type="EMBL" id="CP031598">
    <property type="protein sequence ID" value="QEW25053.1"/>
    <property type="molecule type" value="Genomic_DNA"/>
</dbReference>
<reference evidence="2 3" key="1">
    <citation type="submission" date="2018-08" db="EMBL/GenBank/DDBJ databases">
        <title>Genetic Globetrotter - A new plasmid hitch-hiking vast phylogenetic and geographic distances.</title>
        <authorList>
            <person name="Vollmers J."/>
            <person name="Petersen J."/>
        </authorList>
    </citation>
    <scope>NUCLEOTIDE SEQUENCE [LARGE SCALE GENOMIC DNA]</scope>
    <source>
        <strain evidence="2 3">DSM 26383</strain>
    </source>
</reference>